<dbReference type="EMBL" id="CP102453">
    <property type="protein sequence ID" value="UUX35351.1"/>
    <property type="molecule type" value="Genomic_DNA"/>
</dbReference>
<dbReference type="EC" id="1.-.-.-" evidence="3"/>
<reference evidence="3 4" key="1">
    <citation type="submission" date="2022-08" db="EMBL/GenBank/DDBJ databases">
        <title>Aerococcaceae sp. nov isolated from spoiled eye mask.</title>
        <authorList>
            <person name="Zhou G."/>
            <person name="Xie X.-B."/>
            <person name="Shi Q.-S."/>
            <person name="Wang Y.-S."/>
            <person name="Wen X."/>
            <person name="Peng H."/>
            <person name="Yang X.-J."/>
            <person name="Tao H.-B."/>
            <person name="Huang X.-M."/>
        </authorList>
    </citation>
    <scope>NUCLEOTIDE SEQUENCE [LARGE SCALE GENOMIC DNA]</scope>
    <source>
        <strain evidence="4">DM20194951</strain>
    </source>
</reference>
<dbReference type="InterPro" id="IPR036661">
    <property type="entry name" value="Luciferase-like_sf"/>
</dbReference>
<evidence type="ECO:0000313" key="4">
    <source>
        <dbReference type="Proteomes" id="UP001315967"/>
    </source>
</evidence>
<name>A0ABY5P9B4_9LACT</name>
<keyword evidence="3" id="KW-0560">Oxidoreductase</keyword>
<dbReference type="InterPro" id="IPR050766">
    <property type="entry name" value="Bact_Lucif_Oxidored"/>
</dbReference>
<dbReference type="CDD" id="cd00347">
    <property type="entry name" value="Flavin_utilizing_monoxygenases"/>
    <property type="match status" value="1"/>
</dbReference>
<dbReference type="Gene3D" id="3.20.20.30">
    <property type="entry name" value="Luciferase-like domain"/>
    <property type="match status" value="1"/>
</dbReference>
<comment type="similarity">
    <text evidence="1">To bacterial alkanal monooxygenase alpha and beta chains.</text>
</comment>
<dbReference type="SUPFAM" id="SSF51679">
    <property type="entry name" value="Bacterial luciferase-like"/>
    <property type="match status" value="1"/>
</dbReference>
<feature type="domain" description="Luciferase-like" evidence="2">
    <location>
        <begin position="11"/>
        <end position="242"/>
    </location>
</feature>
<dbReference type="GO" id="GO:0016491">
    <property type="term" value="F:oxidoreductase activity"/>
    <property type="evidence" value="ECO:0007669"/>
    <property type="project" value="UniProtKB-KW"/>
</dbReference>
<dbReference type="PANTHER" id="PTHR30137:SF6">
    <property type="entry name" value="LUCIFERASE-LIKE MONOOXYGENASE"/>
    <property type="match status" value="1"/>
</dbReference>
<organism evidence="3 4">
    <name type="scientific">Fundicoccus culcitae</name>
    <dbReference type="NCBI Taxonomy" id="2969821"/>
    <lineage>
        <taxon>Bacteria</taxon>
        <taxon>Bacillati</taxon>
        <taxon>Bacillota</taxon>
        <taxon>Bacilli</taxon>
        <taxon>Lactobacillales</taxon>
        <taxon>Aerococcaceae</taxon>
        <taxon>Fundicoccus</taxon>
    </lineage>
</organism>
<proteinExistence type="predicted"/>
<protein>
    <submittedName>
        <fullName evidence="3">MsnO8 family LLM class oxidoreductase</fullName>
        <ecNumber evidence="3">1.-.-.-</ecNumber>
    </submittedName>
</protein>
<dbReference type="Pfam" id="PF00296">
    <property type="entry name" value="Bac_luciferase"/>
    <property type="match status" value="1"/>
</dbReference>
<dbReference type="RefSeq" id="WP_313794839.1">
    <property type="nucleotide sequence ID" value="NZ_CP102453.1"/>
</dbReference>
<gene>
    <name evidence="3" type="ORF">NRE15_06820</name>
</gene>
<dbReference type="InterPro" id="IPR011251">
    <property type="entry name" value="Luciferase-like_dom"/>
</dbReference>
<evidence type="ECO:0000259" key="2">
    <source>
        <dbReference type="Pfam" id="PF00296"/>
    </source>
</evidence>
<keyword evidence="4" id="KW-1185">Reference proteome</keyword>
<evidence type="ECO:0000256" key="1">
    <source>
        <dbReference type="ARBA" id="ARBA00007789"/>
    </source>
</evidence>
<accession>A0ABY5P9B4</accession>
<dbReference type="Proteomes" id="UP001315967">
    <property type="component" value="Chromosome"/>
</dbReference>
<sequence length="334" mass="37249">MELAVHDLVTLNQGESVEEGYARTKHFVKEIEQLNYHRYWFAEHHNSSDNASSSPELMVAYMAAITDKIRLGTGGTMIMHYSPLKIAENFKTLTTLAPGRIDLGLGRAPGSGHHEIIALAQGKPDSFSDMYDKIEVILDYLKDEKAASFYGNTTAVPYGTQTLPQPWMLGSSGQSATKAAEMGLGYSFAKFFGLKTDPAVFKAYRDQFVASRFFDKPSVIVSYMIVVADTQEEADYYAKPLELSRVALNKGQIIANMDPEEVKDFTFSPSDQAYLDGYYNNRFIIKGTPGPVQAILEDEIATLGIDELMVYAPIFDHDARLNSYRHLAKMFGKI</sequence>
<evidence type="ECO:0000313" key="3">
    <source>
        <dbReference type="EMBL" id="UUX35351.1"/>
    </source>
</evidence>
<dbReference type="PANTHER" id="PTHR30137">
    <property type="entry name" value="LUCIFERASE-LIKE MONOOXYGENASE"/>
    <property type="match status" value="1"/>
</dbReference>
<dbReference type="InterPro" id="IPR019949">
    <property type="entry name" value="CmoO-like"/>
</dbReference>
<dbReference type="NCBIfam" id="TIGR03558">
    <property type="entry name" value="oxido_grp_1"/>
    <property type="match status" value="1"/>
</dbReference>